<protein>
    <recommendedName>
        <fullName evidence="3">ornithine aminotransferase</fullName>
        <ecNumber evidence="3">2.6.1.13</ecNumber>
    </recommendedName>
    <alternativeName>
        <fullName evidence="7">Ornithine--oxo-acid aminotransferase</fullName>
    </alternativeName>
</protein>
<dbReference type="Pfam" id="PF00202">
    <property type="entry name" value="Aminotran_3"/>
    <property type="match status" value="1"/>
</dbReference>
<dbReference type="GO" id="GO:0005737">
    <property type="term" value="C:cytoplasm"/>
    <property type="evidence" value="ECO:0007669"/>
    <property type="project" value="TreeGrafter"/>
</dbReference>
<accession>A0A934UI63</accession>
<evidence type="ECO:0000313" key="9">
    <source>
        <dbReference type="EMBL" id="MBK0368492.1"/>
    </source>
</evidence>
<dbReference type="PIRSF" id="PIRSF000521">
    <property type="entry name" value="Transaminase_4ab_Lys_Orn"/>
    <property type="match status" value="1"/>
</dbReference>
<evidence type="ECO:0000256" key="3">
    <source>
        <dbReference type="ARBA" id="ARBA00012924"/>
    </source>
</evidence>
<dbReference type="InterPro" id="IPR015421">
    <property type="entry name" value="PyrdxlP-dep_Trfase_major"/>
</dbReference>
<dbReference type="InterPro" id="IPR049704">
    <property type="entry name" value="Aminotrans_3_PPA_site"/>
</dbReference>
<keyword evidence="4 9" id="KW-0032">Aminotransferase</keyword>
<evidence type="ECO:0000256" key="6">
    <source>
        <dbReference type="ARBA" id="ARBA00022898"/>
    </source>
</evidence>
<evidence type="ECO:0000256" key="2">
    <source>
        <dbReference type="ARBA" id="ARBA00004998"/>
    </source>
</evidence>
<dbReference type="GO" id="GO:0019544">
    <property type="term" value="P:L-arginine catabolic process to L-glutamate"/>
    <property type="evidence" value="ECO:0007669"/>
    <property type="project" value="TreeGrafter"/>
</dbReference>
<sequence length="415" mass="45487">MQQTQDTLSALSNKIIEKEHHYGAHNYHPLPVVLQKGEGVFVWDVDGKKYFDFLSAYSAVNQGHCHPEILQAMVNQAQTLTLTSRAFYNDQLGNYEEYVTNFFGFDKVLPMNTGAEAVETAIKLCRKWAYEVKGIAEEAAQIIVCENNFHGRTTTIISFSNDEGARKNFGPYTEGFIKIEYDNLVALENALESSKNIAGFLVEPIQGEAGVFVPSEGYLAKAKALCKKHNVLFIADEVQTGIARTGKLLAVHHENVQPDILILGKAISGGVYPISAVLANNEIMNVIKPGQHGSTFGGNPVAAAVAIAALEVVQKEKLAENAERLGILLRKGLNEIAAKNKLITIVRGKGLLNAIVIDCDEESDLAWNICLKFRDNGLLAKPTHGNKIRLAPPLVITESQIEECLTIIEKSLAEF</sequence>
<dbReference type="FunFam" id="3.90.1150.10:FF:000152">
    <property type="entry name" value="Ornithine aminotransferase"/>
    <property type="match status" value="2"/>
</dbReference>
<keyword evidence="5 9" id="KW-0808">Transferase</keyword>
<dbReference type="PROSITE" id="PS00600">
    <property type="entry name" value="AA_TRANSFER_CLASS_3"/>
    <property type="match status" value="1"/>
</dbReference>
<dbReference type="Gene3D" id="3.90.1150.10">
    <property type="entry name" value="Aspartate Aminotransferase, domain 1"/>
    <property type="match status" value="1"/>
</dbReference>
<dbReference type="NCBIfam" id="TIGR01885">
    <property type="entry name" value="Orn_aminotrans"/>
    <property type="match status" value="1"/>
</dbReference>
<evidence type="ECO:0000256" key="4">
    <source>
        <dbReference type="ARBA" id="ARBA00022576"/>
    </source>
</evidence>
<dbReference type="InterPro" id="IPR010164">
    <property type="entry name" value="Orn_aminotrans"/>
</dbReference>
<dbReference type="SUPFAM" id="SSF53383">
    <property type="entry name" value="PLP-dependent transferases"/>
    <property type="match status" value="1"/>
</dbReference>
<comment type="caution">
    <text evidence="9">The sequence shown here is derived from an EMBL/GenBank/DDBJ whole genome shotgun (WGS) entry which is preliminary data.</text>
</comment>
<evidence type="ECO:0000256" key="1">
    <source>
        <dbReference type="ARBA" id="ARBA00001933"/>
    </source>
</evidence>
<dbReference type="AlphaFoldDB" id="A0A934UI63"/>
<name>A0A934UI63_9FLAO</name>
<dbReference type="InterPro" id="IPR015422">
    <property type="entry name" value="PyrdxlP-dep_Trfase_small"/>
</dbReference>
<dbReference type="EMBL" id="JAEHFV010000001">
    <property type="protein sequence ID" value="MBK0368492.1"/>
    <property type="molecule type" value="Genomic_DNA"/>
</dbReference>
<dbReference type="PANTHER" id="PTHR11986">
    <property type="entry name" value="AMINOTRANSFERASE CLASS III"/>
    <property type="match status" value="1"/>
</dbReference>
<dbReference type="FunFam" id="3.40.640.10:FF:000011">
    <property type="entry name" value="Ornithine aminotransferase"/>
    <property type="match status" value="1"/>
</dbReference>
<dbReference type="InterPro" id="IPR005814">
    <property type="entry name" value="Aminotrans_3"/>
</dbReference>
<keyword evidence="10" id="KW-1185">Reference proteome</keyword>
<evidence type="ECO:0000256" key="5">
    <source>
        <dbReference type="ARBA" id="ARBA00022679"/>
    </source>
</evidence>
<dbReference type="InterPro" id="IPR050103">
    <property type="entry name" value="Class-III_PLP-dep_AT"/>
</dbReference>
<dbReference type="GO" id="GO:0030170">
    <property type="term" value="F:pyridoxal phosphate binding"/>
    <property type="evidence" value="ECO:0007669"/>
    <property type="project" value="InterPro"/>
</dbReference>
<organism evidence="9 10">
    <name type="scientific">Flavobacterium agrisoli</name>
    <dbReference type="NCBI Taxonomy" id="2793066"/>
    <lineage>
        <taxon>Bacteria</taxon>
        <taxon>Pseudomonadati</taxon>
        <taxon>Bacteroidota</taxon>
        <taxon>Flavobacteriia</taxon>
        <taxon>Flavobacteriales</taxon>
        <taxon>Flavobacteriaceae</taxon>
        <taxon>Flavobacterium</taxon>
    </lineage>
</organism>
<keyword evidence="6 8" id="KW-0663">Pyridoxal phosphate</keyword>
<evidence type="ECO:0000256" key="8">
    <source>
        <dbReference type="RuleBase" id="RU003560"/>
    </source>
</evidence>
<dbReference type="RefSeq" id="WP_200104420.1">
    <property type="nucleotide sequence ID" value="NZ_JAEHFV010000001.1"/>
</dbReference>
<dbReference type="GO" id="GO:0004587">
    <property type="term" value="F:ornithine aminotransferase activity"/>
    <property type="evidence" value="ECO:0007669"/>
    <property type="project" value="UniProtKB-EC"/>
</dbReference>
<dbReference type="GO" id="GO:0010121">
    <property type="term" value="P:L-arginine catabolic process to proline via ornithine"/>
    <property type="evidence" value="ECO:0007669"/>
    <property type="project" value="TreeGrafter"/>
</dbReference>
<comment type="cofactor">
    <cofactor evidence="1">
        <name>pyridoxal 5'-phosphate</name>
        <dbReference type="ChEBI" id="CHEBI:597326"/>
    </cofactor>
</comment>
<dbReference type="InterPro" id="IPR015424">
    <property type="entry name" value="PyrdxlP-dep_Trfase"/>
</dbReference>
<reference evidence="9" key="1">
    <citation type="submission" date="2020-12" db="EMBL/GenBank/DDBJ databases">
        <title>Bacterial novel species Flavobacterium sp. SE-1-e isolated from soil.</title>
        <authorList>
            <person name="Jung H.-Y."/>
        </authorList>
    </citation>
    <scope>NUCLEOTIDE SEQUENCE</scope>
    <source>
        <strain evidence="9">SE-1-e</strain>
    </source>
</reference>
<dbReference type="Proteomes" id="UP000609172">
    <property type="component" value="Unassembled WGS sequence"/>
</dbReference>
<dbReference type="Gene3D" id="3.40.640.10">
    <property type="entry name" value="Type I PLP-dependent aspartate aminotransferase-like (Major domain)"/>
    <property type="match status" value="1"/>
</dbReference>
<evidence type="ECO:0000313" key="10">
    <source>
        <dbReference type="Proteomes" id="UP000609172"/>
    </source>
</evidence>
<dbReference type="CDD" id="cd00610">
    <property type="entry name" value="OAT_like"/>
    <property type="match status" value="1"/>
</dbReference>
<proteinExistence type="inferred from homology"/>
<comment type="similarity">
    <text evidence="8">Belongs to the class-III pyridoxal-phosphate-dependent aminotransferase family.</text>
</comment>
<dbReference type="EC" id="2.6.1.13" evidence="3"/>
<comment type="pathway">
    <text evidence="2">Amino-acid biosynthesis; L-proline biosynthesis; L-glutamate 5-semialdehyde from L-ornithine: step 1/1.</text>
</comment>
<dbReference type="GO" id="GO:0042802">
    <property type="term" value="F:identical protein binding"/>
    <property type="evidence" value="ECO:0007669"/>
    <property type="project" value="TreeGrafter"/>
</dbReference>
<evidence type="ECO:0000256" key="7">
    <source>
        <dbReference type="ARBA" id="ARBA00030587"/>
    </source>
</evidence>
<gene>
    <name evidence="9" type="primary">rocD</name>
    <name evidence="9" type="ORF">I5M07_01480</name>
</gene>
<dbReference type="PANTHER" id="PTHR11986:SF18">
    <property type="entry name" value="ORNITHINE AMINOTRANSFERASE, MITOCHONDRIAL"/>
    <property type="match status" value="1"/>
</dbReference>